<feature type="transmembrane region" description="Helical" evidence="1">
    <location>
        <begin position="247"/>
        <end position="269"/>
    </location>
</feature>
<keyword evidence="1" id="KW-0812">Transmembrane</keyword>
<dbReference type="Gene3D" id="3.40.30.10">
    <property type="entry name" value="Glutaredoxin"/>
    <property type="match status" value="1"/>
</dbReference>
<dbReference type="InParanoid" id="A0A0C3DD84"/>
<organism evidence="2 3">
    <name type="scientific">Oidiodendron maius (strain Zn)</name>
    <dbReference type="NCBI Taxonomy" id="913774"/>
    <lineage>
        <taxon>Eukaryota</taxon>
        <taxon>Fungi</taxon>
        <taxon>Dikarya</taxon>
        <taxon>Ascomycota</taxon>
        <taxon>Pezizomycotina</taxon>
        <taxon>Leotiomycetes</taxon>
        <taxon>Leotiomycetes incertae sedis</taxon>
        <taxon>Myxotrichaceae</taxon>
        <taxon>Oidiodendron</taxon>
    </lineage>
</organism>
<protein>
    <recommendedName>
        <fullName evidence="4">GST N-terminal domain-containing protein</fullName>
    </recommendedName>
</protein>
<reference evidence="3" key="2">
    <citation type="submission" date="2015-01" db="EMBL/GenBank/DDBJ databases">
        <title>Evolutionary Origins and Diversification of the Mycorrhizal Mutualists.</title>
        <authorList>
            <consortium name="DOE Joint Genome Institute"/>
            <consortium name="Mycorrhizal Genomics Consortium"/>
            <person name="Kohler A."/>
            <person name="Kuo A."/>
            <person name="Nagy L.G."/>
            <person name="Floudas D."/>
            <person name="Copeland A."/>
            <person name="Barry K.W."/>
            <person name="Cichocki N."/>
            <person name="Veneault-Fourrey C."/>
            <person name="LaButti K."/>
            <person name="Lindquist E.A."/>
            <person name="Lipzen A."/>
            <person name="Lundell T."/>
            <person name="Morin E."/>
            <person name="Murat C."/>
            <person name="Riley R."/>
            <person name="Ohm R."/>
            <person name="Sun H."/>
            <person name="Tunlid A."/>
            <person name="Henrissat B."/>
            <person name="Grigoriev I.V."/>
            <person name="Hibbett D.S."/>
            <person name="Martin F."/>
        </authorList>
    </citation>
    <scope>NUCLEOTIDE SEQUENCE [LARGE SCALE GENOMIC DNA]</scope>
    <source>
        <strain evidence="3">Zn</strain>
    </source>
</reference>
<evidence type="ECO:0008006" key="4">
    <source>
        <dbReference type="Google" id="ProtNLM"/>
    </source>
</evidence>
<dbReference type="SUPFAM" id="SSF47616">
    <property type="entry name" value="GST C-terminal domain-like"/>
    <property type="match status" value="1"/>
</dbReference>
<dbReference type="Gene3D" id="1.20.1050.10">
    <property type="match status" value="1"/>
</dbReference>
<keyword evidence="3" id="KW-1185">Reference proteome</keyword>
<evidence type="ECO:0000313" key="2">
    <source>
        <dbReference type="EMBL" id="KIM99917.1"/>
    </source>
</evidence>
<dbReference type="HOGENOM" id="CLU_093914_0_0_1"/>
<proteinExistence type="predicted"/>
<evidence type="ECO:0000313" key="3">
    <source>
        <dbReference type="Proteomes" id="UP000054321"/>
    </source>
</evidence>
<keyword evidence="1" id="KW-0472">Membrane</keyword>
<sequence>MTIELFVLPDQSGLYPRRVLIYLAEKSLLQSPNIVITPTSKAPESASRQLPSSLPILSLGTNRYIRQSIPIIEYFEDLCDAGTEEIAGIARPTMRGHTSEERARTREILELVDEATVHFELACRKGSAMFSLLEKQDTAASRCAFASCRKSLEVIEGHYKQDERLSTSISSTDNMLDRVNMVDCVLFALLQFSIQLYSRDLAEGLPTLKLFYEIFRKRDSAKFGEHTFPRELKMLASHFIKESTSSFGSVLAALDVAFIYISVLGYFILKPVILLKQKFI</sequence>
<evidence type="ECO:0000256" key="1">
    <source>
        <dbReference type="SAM" id="Phobius"/>
    </source>
</evidence>
<dbReference type="AlphaFoldDB" id="A0A0C3DD84"/>
<dbReference type="STRING" id="913774.A0A0C3DD84"/>
<name>A0A0C3DD84_OIDMZ</name>
<dbReference type="EMBL" id="KN832878">
    <property type="protein sequence ID" value="KIM99917.1"/>
    <property type="molecule type" value="Genomic_DNA"/>
</dbReference>
<dbReference type="InterPro" id="IPR036282">
    <property type="entry name" value="Glutathione-S-Trfase_C_sf"/>
</dbReference>
<reference evidence="2 3" key="1">
    <citation type="submission" date="2014-04" db="EMBL/GenBank/DDBJ databases">
        <authorList>
            <consortium name="DOE Joint Genome Institute"/>
            <person name="Kuo A."/>
            <person name="Martino E."/>
            <person name="Perotto S."/>
            <person name="Kohler A."/>
            <person name="Nagy L.G."/>
            <person name="Floudas D."/>
            <person name="Copeland A."/>
            <person name="Barry K.W."/>
            <person name="Cichocki N."/>
            <person name="Veneault-Fourrey C."/>
            <person name="LaButti K."/>
            <person name="Lindquist E.A."/>
            <person name="Lipzen A."/>
            <person name="Lundell T."/>
            <person name="Morin E."/>
            <person name="Murat C."/>
            <person name="Sun H."/>
            <person name="Tunlid A."/>
            <person name="Henrissat B."/>
            <person name="Grigoriev I.V."/>
            <person name="Hibbett D.S."/>
            <person name="Martin F."/>
            <person name="Nordberg H.P."/>
            <person name="Cantor M.N."/>
            <person name="Hua S.X."/>
        </authorList>
    </citation>
    <scope>NUCLEOTIDE SEQUENCE [LARGE SCALE GENOMIC DNA]</scope>
    <source>
        <strain evidence="2 3">Zn</strain>
    </source>
</reference>
<keyword evidence="1" id="KW-1133">Transmembrane helix</keyword>
<dbReference type="Proteomes" id="UP000054321">
    <property type="component" value="Unassembled WGS sequence"/>
</dbReference>
<gene>
    <name evidence="2" type="ORF">OIDMADRAFT_55808</name>
</gene>
<dbReference type="OrthoDB" id="3587182at2759"/>
<accession>A0A0C3DD84</accession>